<reference evidence="1" key="1">
    <citation type="submission" date="2020-05" db="EMBL/GenBank/DDBJ databases">
        <authorList>
            <person name="Chiriac C."/>
            <person name="Salcher M."/>
            <person name="Ghai R."/>
            <person name="Kavagutti S V."/>
        </authorList>
    </citation>
    <scope>NUCLEOTIDE SEQUENCE</scope>
</reference>
<name>A0A6J5ZL96_9ZZZZ</name>
<dbReference type="Gene3D" id="1.10.390.10">
    <property type="entry name" value="Neutral Protease Domain 2"/>
    <property type="match status" value="1"/>
</dbReference>
<dbReference type="EMBL" id="CAESAJ010000163">
    <property type="protein sequence ID" value="CAB4343384.1"/>
    <property type="molecule type" value="Genomic_DNA"/>
</dbReference>
<evidence type="ECO:0000313" key="1">
    <source>
        <dbReference type="EMBL" id="CAB4343384.1"/>
    </source>
</evidence>
<gene>
    <name evidence="1" type="ORF">UFOPK3770_01172</name>
</gene>
<organism evidence="1">
    <name type="scientific">freshwater metagenome</name>
    <dbReference type="NCBI Taxonomy" id="449393"/>
    <lineage>
        <taxon>unclassified sequences</taxon>
        <taxon>metagenomes</taxon>
        <taxon>ecological metagenomes</taxon>
    </lineage>
</organism>
<protein>
    <submittedName>
        <fullName evidence="1">Unannotated protein</fullName>
    </submittedName>
</protein>
<dbReference type="AlphaFoldDB" id="A0A6J5ZL96"/>
<accession>A0A6J5ZL96</accession>
<proteinExistence type="predicted"/>
<dbReference type="InterPro" id="IPR027268">
    <property type="entry name" value="Peptidase_M4/M1_CTD_sf"/>
</dbReference>
<sequence length="212" mass="22505">MQGEPHENLGPGDRFAWLIANGGKQGKYTISAIGKTPWGANNDGLCQTDGECTGVIRMSQLSMNALTKLAGASTYYDFGRAMIASCNDFVVAGAGGFTAKYCSEVREALVATNILKIVAKPLGKLKAVKSGSIRTLKGRIITSTGAGAPNIPVKLQRKSGAKWLTISTGTTGVDGYARFTLRFKKSATYRFITVKSAQVLKVTSSSRRITVS</sequence>